<evidence type="ECO:0000259" key="7">
    <source>
        <dbReference type="PROSITE" id="PS51225"/>
    </source>
</evidence>
<evidence type="ECO:0000313" key="8">
    <source>
        <dbReference type="EMBL" id="GMR53427.1"/>
    </source>
</evidence>
<dbReference type="PANTHER" id="PTHR22776">
    <property type="entry name" value="MARVEL-CONTAINING POTENTIAL LIPID RAFT-ASSOCIATED PROTEIN"/>
    <property type="match status" value="1"/>
</dbReference>
<protein>
    <recommendedName>
        <fullName evidence="7">MARVEL domain-containing protein</fullName>
    </recommendedName>
</protein>
<feature type="transmembrane region" description="Helical" evidence="6">
    <location>
        <begin position="51"/>
        <end position="72"/>
    </location>
</feature>
<gene>
    <name evidence="8" type="ORF">PMAYCL1PPCAC_23622</name>
</gene>
<keyword evidence="3 6" id="KW-1133">Transmembrane helix</keyword>
<accession>A0AAN5I5S8</accession>
<keyword evidence="4 5" id="KW-0472">Membrane</keyword>
<dbReference type="Pfam" id="PF01284">
    <property type="entry name" value="MARVEL"/>
    <property type="match status" value="1"/>
</dbReference>
<dbReference type="PANTHER" id="PTHR22776:SF91">
    <property type="entry name" value="MARVEL DOMAIN-CONTAINING PROTEIN"/>
    <property type="match status" value="1"/>
</dbReference>
<evidence type="ECO:0000256" key="5">
    <source>
        <dbReference type="PROSITE-ProRule" id="PRU00581"/>
    </source>
</evidence>
<evidence type="ECO:0000313" key="9">
    <source>
        <dbReference type="Proteomes" id="UP001328107"/>
    </source>
</evidence>
<dbReference type="EMBL" id="BTRK01000005">
    <property type="protein sequence ID" value="GMR53427.1"/>
    <property type="molecule type" value="Genomic_DNA"/>
</dbReference>
<feature type="transmembrane region" description="Helical" evidence="6">
    <location>
        <begin position="84"/>
        <end position="106"/>
    </location>
</feature>
<dbReference type="GO" id="GO:0016020">
    <property type="term" value="C:membrane"/>
    <property type="evidence" value="ECO:0007669"/>
    <property type="project" value="UniProtKB-SubCell"/>
</dbReference>
<evidence type="ECO:0000256" key="4">
    <source>
        <dbReference type="ARBA" id="ARBA00023136"/>
    </source>
</evidence>
<evidence type="ECO:0000256" key="2">
    <source>
        <dbReference type="ARBA" id="ARBA00022692"/>
    </source>
</evidence>
<reference evidence="9" key="1">
    <citation type="submission" date="2022-10" db="EMBL/GenBank/DDBJ databases">
        <title>Genome assembly of Pristionchus species.</title>
        <authorList>
            <person name="Yoshida K."/>
            <person name="Sommer R.J."/>
        </authorList>
    </citation>
    <scope>NUCLEOTIDE SEQUENCE [LARGE SCALE GENOMIC DNA]</scope>
    <source>
        <strain evidence="9">RS5460</strain>
    </source>
</reference>
<keyword evidence="2 5" id="KW-0812">Transmembrane</keyword>
<organism evidence="8 9">
    <name type="scientific">Pristionchus mayeri</name>
    <dbReference type="NCBI Taxonomy" id="1317129"/>
    <lineage>
        <taxon>Eukaryota</taxon>
        <taxon>Metazoa</taxon>
        <taxon>Ecdysozoa</taxon>
        <taxon>Nematoda</taxon>
        <taxon>Chromadorea</taxon>
        <taxon>Rhabditida</taxon>
        <taxon>Rhabditina</taxon>
        <taxon>Diplogasteromorpha</taxon>
        <taxon>Diplogasteroidea</taxon>
        <taxon>Neodiplogasteridae</taxon>
        <taxon>Pristionchus</taxon>
    </lineage>
</organism>
<dbReference type="AlphaFoldDB" id="A0AAN5I5S8"/>
<feature type="domain" description="MARVEL" evidence="7">
    <location>
        <begin position="44"/>
        <end position="197"/>
    </location>
</feature>
<proteinExistence type="predicted"/>
<evidence type="ECO:0000256" key="6">
    <source>
        <dbReference type="SAM" id="Phobius"/>
    </source>
</evidence>
<name>A0AAN5I5S8_9BILA</name>
<feature type="transmembrane region" description="Helical" evidence="6">
    <location>
        <begin position="171"/>
        <end position="192"/>
    </location>
</feature>
<comment type="subcellular location">
    <subcellularLocation>
        <location evidence="1">Membrane</location>
        <topology evidence="1">Multi-pass membrane protein</topology>
    </subcellularLocation>
</comment>
<keyword evidence="9" id="KW-1185">Reference proteome</keyword>
<sequence length="197" mass="22150">MDRVDTYTTKAPDGTYVTTTTKTHTKYEEDMVYRIGRGSFNKNHLMSLQGIFRILEILAGLMIISLVVSVFGPGPFKGALFGQTILLIFAGVALCLSFIFLIVYIFNLHETHLDFWPWRVTDIVFCGVAAIFYLVFSIVEGYYSTGSWANNCNDIGADGIMHNGCRFVYEWAFAAFLCFCCGLMYAVSAFIANRTRP</sequence>
<dbReference type="PROSITE" id="PS51225">
    <property type="entry name" value="MARVEL"/>
    <property type="match status" value="1"/>
</dbReference>
<feature type="transmembrane region" description="Helical" evidence="6">
    <location>
        <begin position="118"/>
        <end position="139"/>
    </location>
</feature>
<dbReference type="InterPro" id="IPR008253">
    <property type="entry name" value="Marvel"/>
</dbReference>
<evidence type="ECO:0000256" key="1">
    <source>
        <dbReference type="ARBA" id="ARBA00004141"/>
    </source>
</evidence>
<dbReference type="Proteomes" id="UP001328107">
    <property type="component" value="Unassembled WGS sequence"/>
</dbReference>
<dbReference type="InterPro" id="IPR050578">
    <property type="entry name" value="MARVEL-CKLF_proteins"/>
</dbReference>
<comment type="caution">
    <text evidence="8">The sequence shown here is derived from an EMBL/GenBank/DDBJ whole genome shotgun (WGS) entry which is preliminary data.</text>
</comment>
<evidence type="ECO:0000256" key="3">
    <source>
        <dbReference type="ARBA" id="ARBA00022989"/>
    </source>
</evidence>